<keyword evidence="2" id="KW-1185">Reference proteome</keyword>
<dbReference type="RefSeq" id="WP_008029536.1">
    <property type="nucleotide sequence ID" value="NZ_ACYY01000007.1"/>
</dbReference>
<dbReference type="OrthoDB" id="20942at2"/>
<dbReference type="Pfam" id="PF10025">
    <property type="entry name" value="DUF2267"/>
    <property type="match status" value="1"/>
</dbReference>
<name>C8S078_9RHOB</name>
<evidence type="ECO:0008006" key="3">
    <source>
        <dbReference type="Google" id="ProtNLM"/>
    </source>
</evidence>
<evidence type="ECO:0000313" key="2">
    <source>
        <dbReference type="Proteomes" id="UP000010121"/>
    </source>
</evidence>
<comment type="caution">
    <text evidence="1">The sequence shown here is derived from an EMBL/GenBank/DDBJ whole genome shotgun (WGS) entry which is preliminary data.</text>
</comment>
<dbReference type="InterPro" id="IPR038282">
    <property type="entry name" value="DUF2267_sf"/>
</dbReference>
<dbReference type="Proteomes" id="UP000010121">
    <property type="component" value="Unassembled WGS sequence"/>
</dbReference>
<reference evidence="1 2" key="1">
    <citation type="submission" date="2009-08" db="EMBL/GenBank/DDBJ databases">
        <title>The draft genome of Rhodobacter sp. SW2.</title>
        <authorList>
            <consortium name="US DOE Joint Genome Institute (JGI-PGF)"/>
            <person name="Lucas S."/>
            <person name="Copeland A."/>
            <person name="Lapidus A."/>
            <person name="Glavina del Rio T."/>
            <person name="Tice H."/>
            <person name="Bruce D."/>
            <person name="Goodwin L."/>
            <person name="Pitluck S."/>
            <person name="Larimer F."/>
            <person name="Land M.L."/>
            <person name="Hauser L."/>
            <person name="Emerson D."/>
        </authorList>
    </citation>
    <scope>NUCLEOTIDE SEQUENCE [LARGE SCALE GENOMIC DNA]</scope>
    <source>
        <strain evidence="1 2">SW2</strain>
    </source>
</reference>
<evidence type="ECO:0000313" key="1">
    <source>
        <dbReference type="EMBL" id="EEW25687.1"/>
    </source>
</evidence>
<protein>
    <recommendedName>
        <fullName evidence="3">DUF2267 domain-containing protein</fullName>
    </recommendedName>
</protein>
<dbReference type="eggNOG" id="COG5502">
    <property type="taxonomic scope" value="Bacteria"/>
</dbReference>
<dbReference type="EMBL" id="ACYY01000007">
    <property type="protein sequence ID" value="EEW25687.1"/>
    <property type="molecule type" value="Genomic_DNA"/>
</dbReference>
<accession>C8S078</accession>
<dbReference type="InterPro" id="IPR018727">
    <property type="entry name" value="DUF2267"/>
</dbReference>
<dbReference type="AlphaFoldDB" id="C8S078"/>
<gene>
    <name evidence="1" type="ORF">Rsw2DRAFT_1456</name>
</gene>
<proteinExistence type="predicted"/>
<dbReference type="STRING" id="371731.Rsw2DRAFT_1456"/>
<organism evidence="1 2">
    <name type="scientific">Rhodobacter ferrooxidans</name>
    <dbReference type="NCBI Taxonomy" id="371731"/>
    <lineage>
        <taxon>Bacteria</taxon>
        <taxon>Pseudomonadati</taxon>
        <taxon>Pseudomonadota</taxon>
        <taxon>Alphaproteobacteria</taxon>
        <taxon>Rhodobacterales</taxon>
        <taxon>Rhodobacter group</taxon>
        <taxon>Rhodobacter</taxon>
    </lineage>
</organism>
<sequence>MPMPYTYRHASTEFAAFLAAARDGLNLSSDNATYTATDAVFQVFRRRLSVPQALAFADVLPCVLRAIFLAHWDVSALVLPFADRAALTAEAQAVRPHHNLTPGNCIEAVARAVRGQVLALDLDRVLATLPEGAVEFWAVPGVGSGDLRFP</sequence>
<dbReference type="Gene3D" id="1.10.490.110">
    <property type="entry name" value="Uncharacterized conserved protein DUF2267"/>
    <property type="match status" value="1"/>
</dbReference>